<organism evidence="1 2">
    <name type="scientific">Eretmocerus hayati</name>
    <dbReference type="NCBI Taxonomy" id="131215"/>
    <lineage>
        <taxon>Eukaryota</taxon>
        <taxon>Metazoa</taxon>
        <taxon>Ecdysozoa</taxon>
        <taxon>Arthropoda</taxon>
        <taxon>Hexapoda</taxon>
        <taxon>Insecta</taxon>
        <taxon>Pterygota</taxon>
        <taxon>Neoptera</taxon>
        <taxon>Endopterygota</taxon>
        <taxon>Hymenoptera</taxon>
        <taxon>Apocrita</taxon>
        <taxon>Proctotrupomorpha</taxon>
        <taxon>Chalcidoidea</taxon>
        <taxon>Aphelinidae</taxon>
        <taxon>Aphelininae</taxon>
        <taxon>Eretmocerus</taxon>
    </lineage>
</organism>
<comment type="caution">
    <text evidence="1">The sequence shown here is derived from an EMBL/GenBank/DDBJ whole genome shotgun (WGS) entry which is preliminary data.</text>
</comment>
<evidence type="ECO:0000313" key="2">
    <source>
        <dbReference type="Proteomes" id="UP001239111"/>
    </source>
</evidence>
<dbReference type="EMBL" id="CM056744">
    <property type="protein sequence ID" value="KAJ8665134.1"/>
    <property type="molecule type" value="Genomic_DNA"/>
</dbReference>
<protein>
    <submittedName>
        <fullName evidence="1">Uncharacterized protein</fullName>
    </submittedName>
</protein>
<evidence type="ECO:0000313" key="1">
    <source>
        <dbReference type="EMBL" id="KAJ8665134.1"/>
    </source>
</evidence>
<dbReference type="Proteomes" id="UP001239111">
    <property type="component" value="Chromosome 4"/>
</dbReference>
<name>A0ACC2N497_9HYME</name>
<keyword evidence="2" id="KW-1185">Reference proteome</keyword>
<gene>
    <name evidence="1" type="ORF">QAD02_006796</name>
</gene>
<accession>A0ACC2N497</accession>
<reference evidence="1" key="1">
    <citation type="submission" date="2023-04" db="EMBL/GenBank/DDBJ databases">
        <title>A chromosome-level genome assembly of the parasitoid wasp Eretmocerus hayati.</title>
        <authorList>
            <person name="Zhong Y."/>
            <person name="Liu S."/>
            <person name="Liu Y."/>
        </authorList>
    </citation>
    <scope>NUCLEOTIDE SEQUENCE</scope>
    <source>
        <strain evidence="1">ZJU_SS_LIU_2023</strain>
    </source>
</reference>
<proteinExistence type="predicted"/>
<sequence length="198" mass="22476">MWLTIGLNQLVDNNDYSSTRVERIIYRDKVALLKLAEPLPKETKVIDLVNPVSAVKMLKSAVALTAGKFPVNFDKILRRPSVNLQIVPNTYCGSTPIKNSSQICLRAYPNRYCAPILGGPIMFEGRQLAIVARGDDLHDSSEKCSTLEDGYANYYTWREYSNYPSIIGYYDWIVSGIQTLAENRKINDTRDYEIHVHP</sequence>